<reference evidence="2 3" key="1">
    <citation type="submission" date="2020-11" db="EMBL/GenBank/DDBJ databases">
        <authorList>
            <person name="Wallbank WR R."/>
            <person name="Pardo Diaz C."/>
            <person name="Kozak K."/>
            <person name="Martin S."/>
            <person name="Jiggins C."/>
            <person name="Moest M."/>
            <person name="Warren A I."/>
            <person name="Generalovic N T."/>
            <person name="Byers J.R.P. K."/>
            <person name="Montejo-Kovacevich G."/>
            <person name="Yen C E."/>
        </authorList>
    </citation>
    <scope>NUCLEOTIDE SEQUENCE [LARGE SCALE GENOMIC DNA]</scope>
</reference>
<dbReference type="AlphaFoldDB" id="A0A7R8Z0T7"/>
<feature type="compositionally biased region" description="Polar residues" evidence="1">
    <location>
        <begin position="45"/>
        <end position="60"/>
    </location>
</feature>
<dbReference type="Proteomes" id="UP000594454">
    <property type="component" value="Chromosome 4"/>
</dbReference>
<gene>
    <name evidence="2" type="ORF">HERILL_LOCUS11636</name>
</gene>
<feature type="region of interest" description="Disordered" evidence="1">
    <location>
        <begin position="34"/>
        <end position="61"/>
    </location>
</feature>
<keyword evidence="3" id="KW-1185">Reference proteome</keyword>
<evidence type="ECO:0000256" key="1">
    <source>
        <dbReference type="SAM" id="MobiDB-lite"/>
    </source>
</evidence>
<dbReference type="OrthoDB" id="7610693at2759"/>
<evidence type="ECO:0000313" key="2">
    <source>
        <dbReference type="EMBL" id="CAD7089056.1"/>
    </source>
</evidence>
<name>A0A7R8Z0T7_HERIL</name>
<proteinExistence type="predicted"/>
<organism evidence="2 3">
    <name type="scientific">Hermetia illucens</name>
    <name type="common">Black soldier fly</name>
    <dbReference type="NCBI Taxonomy" id="343691"/>
    <lineage>
        <taxon>Eukaryota</taxon>
        <taxon>Metazoa</taxon>
        <taxon>Ecdysozoa</taxon>
        <taxon>Arthropoda</taxon>
        <taxon>Hexapoda</taxon>
        <taxon>Insecta</taxon>
        <taxon>Pterygota</taxon>
        <taxon>Neoptera</taxon>
        <taxon>Endopterygota</taxon>
        <taxon>Diptera</taxon>
        <taxon>Brachycera</taxon>
        <taxon>Stratiomyomorpha</taxon>
        <taxon>Stratiomyidae</taxon>
        <taxon>Hermetiinae</taxon>
        <taxon>Hermetia</taxon>
    </lineage>
</organism>
<dbReference type="EMBL" id="LR899012">
    <property type="protein sequence ID" value="CAD7089056.1"/>
    <property type="molecule type" value="Genomic_DNA"/>
</dbReference>
<protein>
    <submittedName>
        <fullName evidence="2">Uncharacterized protein</fullName>
    </submittedName>
</protein>
<dbReference type="InParanoid" id="A0A7R8Z0T7"/>
<accession>A0A7R8Z0T7</accession>
<sequence length="254" mass="28966">MNEMVLKCESSTCLFPFKNFKYKDVRDGSISTPKFLKKDSPQFLEPSQNQSIGNPQSNSGVEVFNDTFPSELLLNETLGNKELSKTEACPEIEFDFSKIFNTNEEHNGNSIDLKGLEITEVSKGPDDMKPTKVIQDQPPTYVGLPKTTEVKREFGNVKQIKQEEPIKELKFEYHNAQTTTKDNTKDETTTATISRYLDFITAKHKKTKTTKSKTVKVEKEIKVTNILNVDEKKTVKPRVLNRPLDILRTIQSLQ</sequence>
<evidence type="ECO:0000313" key="3">
    <source>
        <dbReference type="Proteomes" id="UP000594454"/>
    </source>
</evidence>